<dbReference type="InterPro" id="IPR015943">
    <property type="entry name" value="WD40/YVTN_repeat-like_dom_sf"/>
</dbReference>
<feature type="compositionally biased region" description="Polar residues" evidence="2">
    <location>
        <begin position="166"/>
        <end position="176"/>
    </location>
</feature>
<comment type="caution">
    <text evidence="3">The sequence shown here is derived from an EMBL/GenBank/DDBJ whole genome shotgun (WGS) entry which is preliminary data.</text>
</comment>
<reference evidence="3" key="1">
    <citation type="submission" date="2023-01" db="EMBL/GenBank/DDBJ databases">
        <title>Exophiala dermititidis isolated from Cystic Fibrosis Patient.</title>
        <authorList>
            <person name="Kurbessoian T."/>
            <person name="Crocker A."/>
            <person name="Murante D."/>
            <person name="Hogan D.A."/>
            <person name="Stajich J.E."/>
        </authorList>
    </citation>
    <scope>NUCLEOTIDE SEQUENCE</scope>
    <source>
        <strain evidence="3">Ex8</strain>
    </source>
</reference>
<evidence type="ECO:0000313" key="4">
    <source>
        <dbReference type="Proteomes" id="UP001161757"/>
    </source>
</evidence>
<sequence>MSQSYDLLVGTFNTPQLYTLRFTPPTPTSDSTSTSTSTSLASSQESILAPSTSTCSGSLKIIHRAAAIGSHSWLHLTPRKANGTRNLYATAWTEPPSVVAYAVKSATEIELLGRAATKSRSGYVTANDVAVYSAGGATGEVFSIDRTTGAFIPPPKTDDNDHRPNGSGTKSVSSASIEPRPLQTLSFVDSSAQRDDGSVMDFGGLRHGAHSADLSPSGRALYIADIGRNCIWTYSVSPVDGSLTLGEKHISPRPNDGPRHVWPHPTGEHVYCVQEHTSIVDVFSTTSKANSNSNDSNNDGVYLTHRQAVRIIPPEENEHDFWADEVRTSFSSSSHPEYLYASTRGLKPGKKGYVAVYKLAPDGTIDENNDDDEGRTTTTTTTTTTTRTSSPVSRSSPVDTRSDSDVSVEENGPLVVPKASYNGLLCMYETPTSGGWANAIQPGPTVGGVEYLALTDSEEGWVFILGWDGAARKMREVARTKLDDGAGAATAVWL</sequence>
<dbReference type="PANTHER" id="PTHR30344:SF4">
    <property type="entry name" value="CYCLASE, PUTATIVE (AFU_ORTHOLOGUE AFUA_6G11580)-RELATED"/>
    <property type="match status" value="1"/>
</dbReference>
<dbReference type="EMBL" id="JAJGCB010000004">
    <property type="protein sequence ID" value="KAJ8993344.1"/>
    <property type="molecule type" value="Genomic_DNA"/>
</dbReference>
<evidence type="ECO:0000313" key="3">
    <source>
        <dbReference type="EMBL" id="KAJ8993344.1"/>
    </source>
</evidence>
<feature type="region of interest" description="Disordered" evidence="2">
    <location>
        <begin position="148"/>
        <end position="177"/>
    </location>
</feature>
<proteinExistence type="inferred from homology"/>
<dbReference type="Proteomes" id="UP001161757">
    <property type="component" value="Unassembled WGS sequence"/>
</dbReference>
<protein>
    <recommendedName>
        <fullName evidence="5">Muconate cycloisomerase</fullName>
    </recommendedName>
</protein>
<dbReference type="GO" id="GO:0017057">
    <property type="term" value="F:6-phosphogluconolactonase activity"/>
    <property type="evidence" value="ECO:0007669"/>
    <property type="project" value="TreeGrafter"/>
</dbReference>
<dbReference type="Gene3D" id="2.130.10.10">
    <property type="entry name" value="YVTN repeat-like/Quinoprotein amine dehydrogenase"/>
    <property type="match status" value="1"/>
</dbReference>
<evidence type="ECO:0000256" key="2">
    <source>
        <dbReference type="SAM" id="MobiDB-lite"/>
    </source>
</evidence>
<gene>
    <name evidence="3" type="ORF">HRR80_003367</name>
</gene>
<dbReference type="AlphaFoldDB" id="A0AAN6IVX6"/>
<accession>A0AAN6IVX6</accession>
<feature type="region of interest" description="Disordered" evidence="2">
    <location>
        <begin position="21"/>
        <end position="45"/>
    </location>
</feature>
<name>A0AAN6IVX6_EXODE</name>
<dbReference type="InterPro" id="IPR050282">
    <property type="entry name" value="Cycloisomerase_2"/>
</dbReference>
<evidence type="ECO:0008006" key="5">
    <source>
        <dbReference type="Google" id="ProtNLM"/>
    </source>
</evidence>
<feature type="compositionally biased region" description="Low complexity" evidence="2">
    <location>
        <begin position="376"/>
        <end position="399"/>
    </location>
</feature>
<feature type="region of interest" description="Disordered" evidence="2">
    <location>
        <begin position="362"/>
        <end position="410"/>
    </location>
</feature>
<dbReference type="Pfam" id="PF10282">
    <property type="entry name" value="Lactonase"/>
    <property type="match status" value="1"/>
</dbReference>
<dbReference type="SUPFAM" id="SSF75011">
    <property type="entry name" value="3-carboxy-cis,cis-mucoante lactonizing enzyme"/>
    <property type="match status" value="1"/>
</dbReference>
<feature type="compositionally biased region" description="Low complexity" evidence="2">
    <location>
        <begin position="28"/>
        <end position="43"/>
    </location>
</feature>
<evidence type="ECO:0000256" key="1">
    <source>
        <dbReference type="ARBA" id="ARBA00005564"/>
    </source>
</evidence>
<organism evidence="3 4">
    <name type="scientific">Exophiala dermatitidis</name>
    <name type="common">Black yeast-like fungus</name>
    <name type="synonym">Wangiella dermatitidis</name>
    <dbReference type="NCBI Taxonomy" id="5970"/>
    <lineage>
        <taxon>Eukaryota</taxon>
        <taxon>Fungi</taxon>
        <taxon>Dikarya</taxon>
        <taxon>Ascomycota</taxon>
        <taxon>Pezizomycotina</taxon>
        <taxon>Eurotiomycetes</taxon>
        <taxon>Chaetothyriomycetidae</taxon>
        <taxon>Chaetothyriales</taxon>
        <taxon>Herpotrichiellaceae</taxon>
        <taxon>Exophiala</taxon>
    </lineage>
</organism>
<feature type="compositionally biased region" description="Acidic residues" evidence="2">
    <location>
        <begin position="364"/>
        <end position="373"/>
    </location>
</feature>
<comment type="similarity">
    <text evidence="1">Belongs to the cycloisomerase 2 family.</text>
</comment>
<dbReference type="InterPro" id="IPR019405">
    <property type="entry name" value="Lactonase_7-beta_prop"/>
</dbReference>
<dbReference type="PANTHER" id="PTHR30344">
    <property type="entry name" value="6-PHOSPHOGLUCONOLACTONASE-RELATED"/>
    <property type="match status" value="1"/>
</dbReference>